<name>A0A6I8MEL9_9CORY</name>
<dbReference type="Proteomes" id="UP001265983">
    <property type="component" value="Unassembled WGS sequence"/>
</dbReference>
<dbReference type="GO" id="GO:0003824">
    <property type="term" value="F:catalytic activity"/>
    <property type="evidence" value="ECO:0007669"/>
    <property type="project" value="InterPro"/>
</dbReference>
<keyword evidence="4" id="KW-0411">Iron-sulfur</keyword>
<dbReference type="AlphaFoldDB" id="A0A6I8MEL9"/>
<dbReference type="InterPro" id="IPR050377">
    <property type="entry name" value="Radical_SAM_PqqE_MftC-like"/>
</dbReference>
<dbReference type="SFLD" id="SFLDG01067">
    <property type="entry name" value="SPASM/twitch_domain_containing"/>
    <property type="match status" value="1"/>
</dbReference>
<dbReference type="GO" id="GO:0051536">
    <property type="term" value="F:iron-sulfur cluster binding"/>
    <property type="evidence" value="ECO:0007669"/>
    <property type="project" value="UniProtKB-KW"/>
</dbReference>
<dbReference type="PANTHER" id="PTHR11228:SF22">
    <property type="entry name" value="PEPTIDE BIOSYNTHESIS PROTEIN YYDG-RELATED"/>
    <property type="match status" value="1"/>
</dbReference>
<evidence type="ECO:0000256" key="3">
    <source>
        <dbReference type="ARBA" id="ARBA00023004"/>
    </source>
</evidence>
<dbReference type="InterPro" id="IPR007197">
    <property type="entry name" value="rSAM"/>
</dbReference>
<dbReference type="PANTHER" id="PTHR11228">
    <property type="entry name" value="RADICAL SAM DOMAIN PROTEIN"/>
    <property type="match status" value="1"/>
</dbReference>
<organism evidence="7 8">
    <name type="scientific">Corynebacterium rouxii</name>
    <dbReference type="NCBI Taxonomy" id="2719119"/>
    <lineage>
        <taxon>Bacteria</taxon>
        <taxon>Bacillati</taxon>
        <taxon>Actinomycetota</taxon>
        <taxon>Actinomycetes</taxon>
        <taxon>Mycobacteriales</taxon>
        <taxon>Corynebacteriaceae</taxon>
        <taxon>Corynebacterium</taxon>
    </lineage>
</organism>
<accession>A0A6I8MEL9</accession>
<dbReference type="SUPFAM" id="SSF102114">
    <property type="entry name" value="Radical SAM enzymes"/>
    <property type="match status" value="1"/>
</dbReference>
<dbReference type="CDD" id="cd01335">
    <property type="entry name" value="Radical_SAM"/>
    <property type="match status" value="1"/>
</dbReference>
<protein>
    <submittedName>
        <fullName evidence="7">Radical SAM protein</fullName>
    </submittedName>
</protein>
<evidence type="ECO:0000313" key="9">
    <source>
        <dbReference type="Proteomes" id="UP001265983"/>
    </source>
</evidence>
<keyword evidence="9" id="KW-1185">Reference proteome</keyword>
<dbReference type="EMBL" id="JARUHM010000001">
    <property type="protein sequence ID" value="MDT9409942.1"/>
    <property type="molecule type" value="Genomic_DNA"/>
</dbReference>
<evidence type="ECO:0000313" key="6">
    <source>
        <dbReference type="EMBL" id="MDT9409942.1"/>
    </source>
</evidence>
<gene>
    <name evidence="7" type="ORF">FRC0190_00062</name>
    <name evidence="6" type="ORF">P8T80_00800</name>
</gene>
<evidence type="ECO:0000256" key="1">
    <source>
        <dbReference type="ARBA" id="ARBA00022691"/>
    </source>
</evidence>
<dbReference type="InterPro" id="IPR058240">
    <property type="entry name" value="rSAM_sf"/>
</dbReference>
<evidence type="ECO:0000313" key="8">
    <source>
        <dbReference type="Proteomes" id="UP000423525"/>
    </source>
</evidence>
<dbReference type="InterPro" id="IPR013785">
    <property type="entry name" value="Aldolase_TIM"/>
</dbReference>
<evidence type="ECO:0000256" key="4">
    <source>
        <dbReference type="ARBA" id="ARBA00023014"/>
    </source>
</evidence>
<dbReference type="KEGG" id="crf:FRC0190_00062"/>
<keyword evidence="3" id="KW-0408">Iron</keyword>
<dbReference type="Pfam" id="PF04055">
    <property type="entry name" value="Radical_SAM"/>
    <property type="match status" value="1"/>
</dbReference>
<keyword evidence="2" id="KW-0479">Metal-binding</keyword>
<feature type="domain" description="Radical SAM core" evidence="5">
    <location>
        <begin position="1"/>
        <end position="205"/>
    </location>
</feature>
<keyword evidence="1" id="KW-0949">S-adenosyl-L-methionine</keyword>
<dbReference type="Proteomes" id="UP000423525">
    <property type="component" value="Chromosome"/>
</dbReference>
<reference evidence="6 9" key="2">
    <citation type="submission" date="2023-03" db="EMBL/GenBank/DDBJ databases">
        <title>Whole genome sequence of the first Corynebacterium rouxii strains isolated in Brazil: a recent member of Corynebacterium diphtheriae complex.</title>
        <authorList>
            <person name="Vieira V."/>
            <person name="Ramos J.N."/>
            <person name="Araujo M.R.B."/>
            <person name="Baio P.V."/>
            <person name="Sant'Anna L.O."/>
            <person name="Veras J.F.C."/>
            <person name="Vieira E.M.D."/>
            <person name="Sousa M.A.B."/>
            <person name="Camargo C.H."/>
            <person name="Sacchi C.T."/>
            <person name="Campos K.R."/>
            <person name="Santos M.B.N."/>
            <person name="Bokermann S."/>
            <person name="Alvim L.B."/>
            <person name="Santos L.S."/>
            <person name="Mattos-Guaraldi A.L."/>
        </authorList>
    </citation>
    <scope>NUCLEOTIDE SEQUENCE [LARGE SCALE GENOMIC DNA]</scope>
    <source>
        <strain evidence="6 9">70862</strain>
    </source>
</reference>
<dbReference type="RefSeq" id="WP_155871137.1">
    <property type="nucleotide sequence ID" value="NZ_CP168248.1"/>
</dbReference>
<evidence type="ECO:0000259" key="5">
    <source>
        <dbReference type="PROSITE" id="PS51918"/>
    </source>
</evidence>
<dbReference type="GO" id="GO:0046872">
    <property type="term" value="F:metal ion binding"/>
    <property type="evidence" value="ECO:0007669"/>
    <property type="project" value="UniProtKB-KW"/>
</dbReference>
<reference evidence="7 8" key="1">
    <citation type="submission" date="2019-11" db="EMBL/GenBank/DDBJ databases">
        <authorList>
            <person name="Brisse S."/>
        </authorList>
    </citation>
    <scope>NUCLEOTIDE SEQUENCE [LARGE SCALE GENOMIC DNA]</scope>
    <source>
        <strain evidence="7">FRC0190</strain>
    </source>
</reference>
<sequence length="312" mass="34825">MVALGIVIDRKCNIRCGHCCFSSTPQAEEHLTDEQILRIVKEGCEAPAIDTISLSGGEALLRKPLVLEVLRVAKSYGKAATLVTNGFWGQNKKRAEETLFELKEAGLCALKISFDDFHQDLLKVEKVKNILDANLSVRVPIAINVAVSKNFSSDRILAALGESLMGVKVIKFPIQRVGAAEQYPEESIIRRHRIEDNLTCPGFEPTYHYDGKVYPCCSPTVFTTDLAFGKAEDLPVERAVSSIERNLLFAAIRQKGFKWLFERCIEERVLDVSYTERSYVDACEMCQILFSNPHTLKAVVSIVSSEYTSISK</sequence>
<proteinExistence type="predicted"/>
<dbReference type="SFLD" id="SFLDS00029">
    <property type="entry name" value="Radical_SAM"/>
    <property type="match status" value="1"/>
</dbReference>
<dbReference type="PROSITE" id="PS51918">
    <property type="entry name" value="RADICAL_SAM"/>
    <property type="match status" value="1"/>
</dbReference>
<evidence type="ECO:0000256" key="2">
    <source>
        <dbReference type="ARBA" id="ARBA00022723"/>
    </source>
</evidence>
<evidence type="ECO:0000313" key="7">
    <source>
        <dbReference type="EMBL" id="VZH84015.1"/>
    </source>
</evidence>
<dbReference type="EMBL" id="LR738855">
    <property type="protein sequence ID" value="VZH84015.1"/>
    <property type="molecule type" value="Genomic_DNA"/>
</dbReference>
<dbReference type="Gene3D" id="3.20.20.70">
    <property type="entry name" value="Aldolase class I"/>
    <property type="match status" value="1"/>
</dbReference>